<dbReference type="Pfam" id="PF10239">
    <property type="entry name" value="DUF2465"/>
    <property type="match status" value="2"/>
</dbReference>
<dbReference type="Proteomes" id="UP000515202">
    <property type="component" value="Unplaced"/>
</dbReference>
<dbReference type="PANTHER" id="PTHR31353:SF10">
    <property type="entry name" value="PROTEIN FAM98C"/>
    <property type="match status" value="1"/>
</dbReference>
<reference evidence="4 5" key="1">
    <citation type="submission" date="2025-04" db="UniProtKB">
        <authorList>
            <consortium name="RefSeq"/>
        </authorList>
    </citation>
    <scope>IDENTIFICATION</scope>
    <source>
        <tissue evidence="4 5">Kidney</tissue>
    </source>
</reference>
<gene>
    <name evidence="4 5" type="primary">FAM98C</name>
</gene>
<feature type="region of interest" description="Disordered" evidence="2">
    <location>
        <begin position="314"/>
        <end position="357"/>
    </location>
</feature>
<keyword evidence="3" id="KW-1185">Reference proteome</keyword>
<feature type="compositionally biased region" description="Gly residues" evidence="2">
    <location>
        <begin position="109"/>
        <end position="124"/>
    </location>
</feature>
<proteinExistence type="inferred from homology"/>
<feature type="compositionally biased region" description="Low complexity" evidence="2">
    <location>
        <begin position="70"/>
        <end position="89"/>
    </location>
</feature>
<dbReference type="RefSeq" id="XP_011370579.1">
    <property type="nucleotide sequence ID" value="XM_011372277.2"/>
</dbReference>
<evidence type="ECO:0000313" key="5">
    <source>
        <dbReference type="RefSeq" id="XP_011370579.1"/>
    </source>
</evidence>
<feature type="compositionally biased region" description="Polar residues" evidence="2">
    <location>
        <begin position="127"/>
        <end position="138"/>
    </location>
</feature>
<evidence type="ECO:0000256" key="2">
    <source>
        <dbReference type="SAM" id="MobiDB-lite"/>
    </source>
</evidence>
<dbReference type="GO" id="GO:0072669">
    <property type="term" value="C:tRNA-splicing ligase complex"/>
    <property type="evidence" value="ECO:0007669"/>
    <property type="project" value="TreeGrafter"/>
</dbReference>
<dbReference type="InterPro" id="IPR018797">
    <property type="entry name" value="FAM98"/>
</dbReference>
<evidence type="ECO:0000313" key="3">
    <source>
        <dbReference type="Proteomes" id="UP000515202"/>
    </source>
</evidence>
<evidence type="ECO:0000313" key="4">
    <source>
        <dbReference type="RefSeq" id="XP_011370578.1"/>
    </source>
</evidence>
<feature type="compositionally biased region" description="Low complexity" evidence="2">
    <location>
        <begin position="43"/>
        <end position="62"/>
    </location>
</feature>
<accession>A0A6P3QUI7</accession>
<evidence type="ECO:0000256" key="1">
    <source>
        <dbReference type="ARBA" id="ARBA00007218"/>
    </source>
</evidence>
<dbReference type="PANTHER" id="PTHR31353">
    <property type="entry name" value="FAM98"/>
    <property type="match status" value="1"/>
</dbReference>
<organism evidence="3 4">
    <name type="scientific">Pteropus vampyrus</name>
    <name type="common">Large flying fox</name>
    <dbReference type="NCBI Taxonomy" id="132908"/>
    <lineage>
        <taxon>Eukaryota</taxon>
        <taxon>Metazoa</taxon>
        <taxon>Chordata</taxon>
        <taxon>Craniata</taxon>
        <taxon>Vertebrata</taxon>
        <taxon>Euteleostomi</taxon>
        <taxon>Mammalia</taxon>
        <taxon>Eutheria</taxon>
        <taxon>Laurasiatheria</taxon>
        <taxon>Chiroptera</taxon>
        <taxon>Yinpterochiroptera</taxon>
        <taxon>Pteropodoidea</taxon>
        <taxon>Pteropodidae</taxon>
        <taxon>Pteropodinae</taxon>
        <taxon>Pteropus</taxon>
    </lineage>
</organism>
<feature type="compositionally biased region" description="Pro residues" evidence="2">
    <location>
        <begin position="90"/>
        <end position="99"/>
    </location>
</feature>
<dbReference type="AlphaFoldDB" id="A0A6P3QUI7"/>
<sequence length="357" mass="37981">MPRLQGAVRSACGGAGVSRSRGARQRGGRGGAERRRRPRRRGGIPTTVARPAARTALPGPRALQRRLRGRAAGAGRVPAPAALSLYGAPGCPPPPPAPPAGSQSSGTTAGWGRGRGGSWHGPGTGSYPPSSRAAQTPTGDPCQPAAAGVACQGSLQPLLSYPLDAPRWEMLEHLCQSLQSQYYSRRCLLLKRLDLTTSAFHWSDRAEVWAKDSGRSRETQWWELQLQGGGTKSKSIKYYPPASSEAQDIVGSCEAQGEAMKAVLTPIREALTPESDVSIAHVLAARADLSRLVPATSKATRQGTCCAINKVLMGNVPDRGGRPDELEAPMPSWQSRREDGGGQKAGHQRWGRKKKKK</sequence>
<feature type="compositionally biased region" description="Basic residues" evidence="2">
    <location>
        <begin position="346"/>
        <end position="357"/>
    </location>
</feature>
<name>A0A6P3QUI7_PTEVA</name>
<dbReference type="GeneID" id="105300189"/>
<feature type="compositionally biased region" description="Low complexity" evidence="2">
    <location>
        <begin position="9"/>
        <end position="20"/>
    </location>
</feature>
<comment type="similarity">
    <text evidence="1">Belongs to the FAM98 family.</text>
</comment>
<protein>
    <submittedName>
        <fullName evidence="4 5">Protein FAM98C isoform X3</fullName>
    </submittedName>
</protein>
<dbReference type="OrthoDB" id="512356at2759"/>
<feature type="region of interest" description="Disordered" evidence="2">
    <location>
        <begin position="1"/>
        <end position="147"/>
    </location>
</feature>
<dbReference type="RefSeq" id="XP_011370578.1">
    <property type="nucleotide sequence ID" value="XM_011372276.2"/>
</dbReference>
<dbReference type="CTD" id="147965"/>